<feature type="transmembrane region" description="Helical" evidence="6">
    <location>
        <begin position="56"/>
        <end position="86"/>
    </location>
</feature>
<feature type="transmembrane region" description="Helical" evidence="6">
    <location>
        <begin position="130"/>
        <end position="150"/>
    </location>
</feature>
<dbReference type="PANTHER" id="PTHR30619">
    <property type="entry name" value="DNA INTERNALIZATION/COMPETENCE PROTEIN COMEC/REC2"/>
    <property type="match status" value="1"/>
</dbReference>
<dbReference type="PANTHER" id="PTHR30619:SF1">
    <property type="entry name" value="RECOMBINATION PROTEIN 2"/>
    <property type="match status" value="1"/>
</dbReference>
<sequence length="226" mass="24348">MVAAMLGWLVSFGWRRVPALALRWPAQKAGLAAGIVAALIYSLLAGFAVPAQRTLYMLMVAAAAMLSGRIVAASRILALALLVVLIWDPWSVLAAGFWLSFGAVGALLYVGSARVGEAVGWRDKLHGWGVVQWAATLASLPILLLVFQQFSLVSPLANAVAIPVVSFIVTPLALLGALIPWWPILALAHRVLAWLMLFLDYCATWPVWVAPAVPKRVTMPEWNGYA</sequence>
<comment type="subcellular location">
    <subcellularLocation>
        <location evidence="1">Cell membrane</location>
        <topology evidence="1">Multi-pass membrane protein</topology>
    </subcellularLocation>
</comment>
<keyword evidence="4 6" id="KW-1133">Transmembrane helix</keyword>
<dbReference type="InterPro" id="IPR004477">
    <property type="entry name" value="ComEC_N"/>
</dbReference>
<evidence type="ECO:0000313" key="8">
    <source>
        <dbReference type="EMBL" id="MCG2578063.1"/>
    </source>
</evidence>
<feature type="transmembrane region" description="Helical" evidence="6">
    <location>
        <begin position="191"/>
        <end position="210"/>
    </location>
</feature>
<dbReference type="EMBL" id="JAKLTN010000002">
    <property type="protein sequence ID" value="MCG2578063.1"/>
    <property type="molecule type" value="Genomic_DNA"/>
</dbReference>
<dbReference type="Pfam" id="PF03772">
    <property type="entry name" value="Competence"/>
    <property type="match status" value="1"/>
</dbReference>
<evidence type="ECO:0000256" key="6">
    <source>
        <dbReference type="SAM" id="Phobius"/>
    </source>
</evidence>
<feature type="transmembrane region" description="Helical" evidence="6">
    <location>
        <begin position="92"/>
        <end position="110"/>
    </location>
</feature>
<dbReference type="NCBIfam" id="TIGR00360">
    <property type="entry name" value="ComEC_N-term"/>
    <property type="match status" value="1"/>
</dbReference>
<feature type="domain" description="ComEC/Rec2-related protein" evidence="7">
    <location>
        <begin position="5"/>
        <end position="207"/>
    </location>
</feature>
<evidence type="ECO:0000256" key="5">
    <source>
        <dbReference type="ARBA" id="ARBA00023136"/>
    </source>
</evidence>
<keyword evidence="9" id="KW-1185">Reference proteome</keyword>
<name>A0ABS9K4J2_9RHOO</name>
<proteinExistence type="predicted"/>
<feature type="transmembrane region" description="Helical" evidence="6">
    <location>
        <begin position="156"/>
        <end position="179"/>
    </location>
</feature>
<evidence type="ECO:0000259" key="7">
    <source>
        <dbReference type="Pfam" id="PF03772"/>
    </source>
</evidence>
<evidence type="ECO:0000256" key="1">
    <source>
        <dbReference type="ARBA" id="ARBA00004651"/>
    </source>
</evidence>
<evidence type="ECO:0000313" key="9">
    <source>
        <dbReference type="Proteomes" id="UP001165384"/>
    </source>
</evidence>
<dbReference type="Proteomes" id="UP001165384">
    <property type="component" value="Unassembled WGS sequence"/>
</dbReference>
<evidence type="ECO:0000256" key="2">
    <source>
        <dbReference type="ARBA" id="ARBA00022475"/>
    </source>
</evidence>
<keyword evidence="5 6" id="KW-0472">Membrane</keyword>
<gene>
    <name evidence="8" type="ORF">LZ012_13800</name>
</gene>
<keyword evidence="2" id="KW-1003">Cell membrane</keyword>
<reference evidence="8" key="1">
    <citation type="submission" date="2022-01" db="EMBL/GenBank/DDBJ databases">
        <authorList>
            <person name="Jo J.-H."/>
            <person name="Im W.-T."/>
        </authorList>
    </citation>
    <scope>NUCLEOTIDE SEQUENCE</scope>
    <source>
        <strain evidence="8">XY25</strain>
    </source>
</reference>
<organism evidence="8 9">
    <name type="scientific">Dechloromonas hankyongensis</name>
    <dbReference type="NCBI Taxonomy" id="2908002"/>
    <lineage>
        <taxon>Bacteria</taxon>
        <taxon>Pseudomonadati</taxon>
        <taxon>Pseudomonadota</taxon>
        <taxon>Betaproteobacteria</taxon>
        <taxon>Rhodocyclales</taxon>
        <taxon>Azonexaceae</taxon>
        <taxon>Dechloromonas</taxon>
    </lineage>
</organism>
<accession>A0ABS9K4J2</accession>
<evidence type="ECO:0000256" key="3">
    <source>
        <dbReference type="ARBA" id="ARBA00022692"/>
    </source>
</evidence>
<feature type="transmembrane region" description="Helical" evidence="6">
    <location>
        <begin position="31"/>
        <end position="49"/>
    </location>
</feature>
<protein>
    <submittedName>
        <fullName evidence="8">ComEC/Rec2 family competence protein</fullName>
    </submittedName>
</protein>
<dbReference type="InterPro" id="IPR052159">
    <property type="entry name" value="Competence_DNA_uptake"/>
</dbReference>
<evidence type="ECO:0000256" key="4">
    <source>
        <dbReference type="ARBA" id="ARBA00022989"/>
    </source>
</evidence>
<comment type="caution">
    <text evidence="8">The sequence shown here is derived from an EMBL/GenBank/DDBJ whole genome shotgun (WGS) entry which is preliminary data.</text>
</comment>
<keyword evidence="3 6" id="KW-0812">Transmembrane</keyword>